<dbReference type="GO" id="GO:0016780">
    <property type="term" value="F:phosphotransferase activity, for other substituted phosphate groups"/>
    <property type="evidence" value="ECO:0007669"/>
    <property type="project" value="TreeGrafter"/>
</dbReference>
<comment type="caution">
    <text evidence="4">The sequence shown here is derived from an EMBL/GenBank/DDBJ whole genome shotgun (WGS) entry which is preliminary data.</text>
</comment>
<feature type="transmembrane region" description="Helical" evidence="2">
    <location>
        <begin position="14"/>
        <end position="37"/>
    </location>
</feature>
<dbReference type="Proteomes" id="UP000178771">
    <property type="component" value="Unassembled WGS sequence"/>
</dbReference>
<keyword evidence="2" id="KW-1133">Transmembrane helix</keyword>
<feature type="domain" description="Bacterial sugar transferase" evidence="3">
    <location>
        <begin position="9"/>
        <end position="205"/>
    </location>
</feature>
<accession>A0A1F4V2R5</accession>
<evidence type="ECO:0000259" key="3">
    <source>
        <dbReference type="Pfam" id="PF02397"/>
    </source>
</evidence>
<keyword evidence="2" id="KW-0812">Transmembrane</keyword>
<dbReference type="Pfam" id="PF02397">
    <property type="entry name" value="Bac_transf"/>
    <property type="match status" value="1"/>
</dbReference>
<sequence>MTSTYDAVKRTMDIVISLLMLLFLSPVLVFFSLAIWLHDKHSPLFIDTRIGKDRKKFRLFKFRSMVIDADEIMLKNVEIYKQMRSGVNKMKDDPRVTKVGKFIRKYSIDELPQVINVLRGDMSIIGPRALRPDEFKLYEKKHHGNVSKLDILTSIKPGITGYWQVSGRSNVDFEKRMDMDCEYAKKKSILFDILILLKTPFAVIKGEGAY</sequence>
<name>A0A1F4V2R5_UNCKA</name>
<comment type="similarity">
    <text evidence="1">Belongs to the bacterial sugar transferase family.</text>
</comment>
<gene>
    <name evidence="4" type="ORF">A2982_01215</name>
</gene>
<evidence type="ECO:0000256" key="1">
    <source>
        <dbReference type="ARBA" id="ARBA00006464"/>
    </source>
</evidence>
<dbReference type="PANTHER" id="PTHR30576:SF0">
    <property type="entry name" value="UNDECAPRENYL-PHOSPHATE N-ACETYLGALACTOSAMINYL 1-PHOSPHATE TRANSFERASE-RELATED"/>
    <property type="match status" value="1"/>
</dbReference>
<dbReference type="STRING" id="1802624.A2982_01215"/>
<evidence type="ECO:0000256" key="2">
    <source>
        <dbReference type="SAM" id="Phobius"/>
    </source>
</evidence>
<evidence type="ECO:0000313" key="5">
    <source>
        <dbReference type="Proteomes" id="UP000178771"/>
    </source>
</evidence>
<dbReference type="EMBL" id="MEVH01000025">
    <property type="protein sequence ID" value="OGC51360.1"/>
    <property type="molecule type" value="Genomic_DNA"/>
</dbReference>
<dbReference type="PANTHER" id="PTHR30576">
    <property type="entry name" value="COLANIC BIOSYNTHESIS UDP-GLUCOSE LIPID CARRIER TRANSFERASE"/>
    <property type="match status" value="1"/>
</dbReference>
<protein>
    <recommendedName>
        <fullName evidence="3">Bacterial sugar transferase domain-containing protein</fullName>
    </recommendedName>
</protein>
<evidence type="ECO:0000313" key="4">
    <source>
        <dbReference type="EMBL" id="OGC51360.1"/>
    </source>
</evidence>
<proteinExistence type="inferred from homology"/>
<dbReference type="AlphaFoldDB" id="A0A1F4V2R5"/>
<keyword evidence="2" id="KW-0472">Membrane</keyword>
<dbReference type="InterPro" id="IPR003362">
    <property type="entry name" value="Bact_transf"/>
</dbReference>
<reference evidence="4 5" key="1">
    <citation type="journal article" date="2016" name="Nat. Commun.">
        <title>Thousands of microbial genomes shed light on interconnected biogeochemical processes in an aquifer system.</title>
        <authorList>
            <person name="Anantharaman K."/>
            <person name="Brown C.T."/>
            <person name="Hug L.A."/>
            <person name="Sharon I."/>
            <person name="Castelle C.J."/>
            <person name="Probst A.J."/>
            <person name="Thomas B.C."/>
            <person name="Singh A."/>
            <person name="Wilkins M.J."/>
            <person name="Karaoz U."/>
            <person name="Brodie E.L."/>
            <person name="Williams K.H."/>
            <person name="Hubbard S.S."/>
            <person name="Banfield J.F."/>
        </authorList>
    </citation>
    <scope>NUCLEOTIDE SEQUENCE [LARGE SCALE GENOMIC DNA]</scope>
</reference>
<organism evidence="4 5">
    <name type="scientific">candidate division WWE3 bacterium RIFCSPLOWO2_01_FULL_39_13</name>
    <dbReference type="NCBI Taxonomy" id="1802624"/>
    <lineage>
        <taxon>Bacteria</taxon>
        <taxon>Katanobacteria</taxon>
    </lineage>
</organism>